<dbReference type="EMBL" id="JACHIO010000001">
    <property type="protein sequence ID" value="MBB5061925.1"/>
    <property type="molecule type" value="Genomic_DNA"/>
</dbReference>
<name>A0A7W8E932_9BACT</name>
<dbReference type="AlphaFoldDB" id="A0A7W8E932"/>
<dbReference type="SUPFAM" id="SSF50630">
    <property type="entry name" value="Acid proteases"/>
    <property type="match status" value="1"/>
</dbReference>
<evidence type="ECO:0000313" key="2">
    <source>
        <dbReference type="Proteomes" id="UP000584867"/>
    </source>
</evidence>
<dbReference type="InterPro" id="IPR021109">
    <property type="entry name" value="Peptidase_aspartic_dom_sf"/>
</dbReference>
<organism evidence="1 2">
    <name type="scientific">Granulicella mallensis</name>
    <dbReference type="NCBI Taxonomy" id="940614"/>
    <lineage>
        <taxon>Bacteria</taxon>
        <taxon>Pseudomonadati</taxon>
        <taxon>Acidobacteriota</taxon>
        <taxon>Terriglobia</taxon>
        <taxon>Terriglobales</taxon>
        <taxon>Acidobacteriaceae</taxon>
        <taxon>Granulicella</taxon>
    </lineage>
</organism>
<dbReference type="RefSeq" id="WP_184252454.1">
    <property type="nucleotide sequence ID" value="NZ_JACHIO010000001.1"/>
</dbReference>
<accession>A0A7W8E932</accession>
<evidence type="ECO:0008006" key="3">
    <source>
        <dbReference type="Google" id="ProtNLM"/>
    </source>
</evidence>
<sequence>MGIGSVILCGLAFIGVAVSPAITSREPLTIPFDFSRSSIGLDVTVKGTPLYVILDTGVDPSVIDLARAEALGLKIERQDGGDASGFGDGKGATVFPSSIDNLVIAGHTFTPFDALASDMTGLSAHYGRKLDGVLGYSFLVDKIVLIDYPQQTLGILNQASDAMPMVSTCRTHWTTPLKTVENIPVITNFHFGAAKGRITLDTGSNGGISLYQSALDMRGVRTSLSEKSAITFGGARGDGKVKSYTFNASVGFGPFILPPGQVVTVRNEKGSKGTRVANVGNALFAAMKLKMLLNYRDRSMTFYGDCR</sequence>
<dbReference type="Gene3D" id="2.40.70.10">
    <property type="entry name" value="Acid Proteases"/>
    <property type="match status" value="1"/>
</dbReference>
<dbReference type="Proteomes" id="UP000584867">
    <property type="component" value="Unassembled WGS sequence"/>
</dbReference>
<comment type="caution">
    <text evidence="1">The sequence shown here is derived from an EMBL/GenBank/DDBJ whole genome shotgun (WGS) entry which is preliminary data.</text>
</comment>
<dbReference type="Pfam" id="PF13650">
    <property type="entry name" value="Asp_protease_2"/>
    <property type="match status" value="1"/>
</dbReference>
<reference evidence="1 2" key="1">
    <citation type="submission" date="2020-08" db="EMBL/GenBank/DDBJ databases">
        <title>Genomic Encyclopedia of Type Strains, Phase IV (KMG-V): Genome sequencing to study the core and pangenomes of soil and plant-associated prokaryotes.</title>
        <authorList>
            <person name="Whitman W."/>
        </authorList>
    </citation>
    <scope>NUCLEOTIDE SEQUENCE [LARGE SCALE GENOMIC DNA]</scope>
    <source>
        <strain evidence="1 2">X5P3</strain>
    </source>
</reference>
<gene>
    <name evidence="1" type="ORF">HDF15_000250</name>
</gene>
<proteinExistence type="predicted"/>
<protein>
    <recommendedName>
        <fullName evidence="3">Peptidase A2 domain-containing protein</fullName>
    </recommendedName>
</protein>
<evidence type="ECO:0000313" key="1">
    <source>
        <dbReference type="EMBL" id="MBB5061925.1"/>
    </source>
</evidence>